<gene>
    <name evidence="2" type="ORF">PMIN01_01685</name>
</gene>
<feature type="compositionally biased region" description="Basic and acidic residues" evidence="1">
    <location>
        <begin position="168"/>
        <end position="201"/>
    </location>
</feature>
<proteinExistence type="predicted"/>
<feature type="compositionally biased region" description="Acidic residues" evidence="1">
    <location>
        <begin position="214"/>
        <end position="223"/>
    </location>
</feature>
<protein>
    <submittedName>
        <fullName evidence="2">Uncharacterized protein</fullName>
    </submittedName>
</protein>
<comment type="caution">
    <text evidence="2">The sequence shown here is derived from an EMBL/GenBank/DDBJ whole genome shotgun (WGS) entry which is preliminary data.</text>
</comment>
<accession>A0A9P6GPJ6</accession>
<keyword evidence="3" id="KW-1185">Reference proteome</keyword>
<dbReference type="Proteomes" id="UP000756921">
    <property type="component" value="Unassembled WGS sequence"/>
</dbReference>
<evidence type="ECO:0000313" key="3">
    <source>
        <dbReference type="Proteomes" id="UP000756921"/>
    </source>
</evidence>
<feature type="region of interest" description="Disordered" evidence="1">
    <location>
        <begin position="111"/>
        <end position="223"/>
    </location>
</feature>
<feature type="compositionally biased region" description="Low complexity" evidence="1">
    <location>
        <begin position="111"/>
        <end position="122"/>
    </location>
</feature>
<evidence type="ECO:0000313" key="2">
    <source>
        <dbReference type="EMBL" id="KAF9739051.1"/>
    </source>
</evidence>
<sequence>MSARRPGLLTGDESSTIAHIQRLVLQLSRDRDSVNTFVSAGFNARGTDNSFIAAVLATDYNNSTPLSILHGPYIGANREDALSGLLGGVEGEMYNTISQAGVYLGGQKGVGSSSSQGLGISSNKESGGGFQDDHNHEGENKPEKKTKQFRADTKSGVPETTKNTRSKTSKESGNEVVPRRDLRSGSVTGEKREGDFMSRKDLKAKKSGKKSTEVIEEDAEVGG</sequence>
<organism evidence="2 3">
    <name type="scientific">Paraphaeosphaeria minitans</name>
    <dbReference type="NCBI Taxonomy" id="565426"/>
    <lineage>
        <taxon>Eukaryota</taxon>
        <taxon>Fungi</taxon>
        <taxon>Dikarya</taxon>
        <taxon>Ascomycota</taxon>
        <taxon>Pezizomycotina</taxon>
        <taxon>Dothideomycetes</taxon>
        <taxon>Pleosporomycetidae</taxon>
        <taxon>Pleosporales</taxon>
        <taxon>Massarineae</taxon>
        <taxon>Didymosphaeriaceae</taxon>
        <taxon>Paraphaeosphaeria</taxon>
    </lineage>
</organism>
<dbReference type="AlphaFoldDB" id="A0A9P6GPJ6"/>
<evidence type="ECO:0000256" key="1">
    <source>
        <dbReference type="SAM" id="MobiDB-lite"/>
    </source>
</evidence>
<name>A0A9P6GPJ6_9PLEO</name>
<dbReference type="EMBL" id="WJXW01000002">
    <property type="protein sequence ID" value="KAF9739051.1"/>
    <property type="molecule type" value="Genomic_DNA"/>
</dbReference>
<feature type="compositionally biased region" description="Basic and acidic residues" evidence="1">
    <location>
        <begin position="131"/>
        <end position="153"/>
    </location>
</feature>
<reference evidence="2" key="1">
    <citation type="journal article" date="2020" name="Mol. Plant Microbe Interact.">
        <title>Genome Sequence of the Biocontrol Agent Coniothyrium minitans strain Conio (IMI 134523).</title>
        <authorList>
            <person name="Patel D."/>
            <person name="Shittu T.A."/>
            <person name="Baroncelli R."/>
            <person name="Muthumeenakshi S."/>
            <person name="Osborne T.H."/>
            <person name="Janganan T.K."/>
            <person name="Sreenivasaprasad S."/>
        </authorList>
    </citation>
    <scope>NUCLEOTIDE SEQUENCE</scope>
    <source>
        <strain evidence="2">Conio</strain>
    </source>
</reference>